<feature type="region of interest" description="Disordered" evidence="1">
    <location>
        <begin position="38"/>
        <end position="76"/>
    </location>
</feature>
<proteinExistence type="predicted"/>
<feature type="compositionally biased region" description="Low complexity" evidence="1">
    <location>
        <begin position="38"/>
        <end position="67"/>
    </location>
</feature>
<evidence type="ECO:0000313" key="2">
    <source>
        <dbReference type="EMBL" id="BAQ21192.1"/>
    </source>
</evidence>
<dbReference type="Proteomes" id="UP000006698">
    <property type="component" value="Chromosome"/>
</dbReference>
<dbReference type="AlphaFoldDB" id="A0AB72VFA7"/>
<name>A0AB72VFA7_CORGB</name>
<dbReference type="EMBL" id="AP009044">
    <property type="protein sequence ID" value="BAQ21192.1"/>
    <property type="molecule type" value="Genomic_DNA"/>
</dbReference>
<accession>A0AB72VFA7</accession>
<reference evidence="2" key="1">
    <citation type="journal article" date="2007" name="Microbiology">
        <title>Comparative analysis of the Corynebacterium glutamicum group and complete genome sequence of strain R.</title>
        <authorList>
            <person name="Yukawa H."/>
            <person name="Omumasaba C.A."/>
            <person name="Nonaka H."/>
            <person name="Kos P."/>
            <person name="Okai N."/>
            <person name="Suzuki N."/>
            <person name="Suda M."/>
            <person name="Tsuge Y."/>
            <person name="Watanabe J."/>
            <person name="Ikeda Y."/>
            <person name="Vertes A.A."/>
            <person name="Inui M."/>
        </authorList>
    </citation>
    <scope>NUCLEOTIDE SEQUENCE</scope>
    <source>
        <strain evidence="2">R</strain>
    </source>
</reference>
<gene>
    <name evidence="2" type="ordered locus">cgR_6130</name>
</gene>
<protein>
    <submittedName>
        <fullName evidence="2">Uncharacterized protein</fullName>
    </submittedName>
</protein>
<dbReference type="KEGG" id="cgt:cgR_6130"/>
<sequence>MTRRTLTNWFHDYWFVQVPRNTDRYRVYDQLFIDGTFSTPHASSWPTPSTTSSPVAGAPKKTPTTTPDSSINSNHP</sequence>
<evidence type="ECO:0000256" key="1">
    <source>
        <dbReference type="SAM" id="MobiDB-lite"/>
    </source>
</evidence>
<organism evidence="2">
    <name type="scientific">Corynebacterium glutamicum (strain R)</name>
    <dbReference type="NCBI Taxonomy" id="340322"/>
    <lineage>
        <taxon>Bacteria</taxon>
        <taxon>Bacillati</taxon>
        <taxon>Actinomycetota</taxon>
        <taxon>Actinomycetes</taxon>
        <taxon>Mycobacteriales</taxon>
        <taxon>Corynebacteriaceae</taxon>
        <taxon>Corynebacterium</taxon>
    </lineage>
</organism>